<comment type="caution">
    <text evidence="1">The sequence shown here is derived from an EMBL/GenBank/DDBJ whole genome shotgun (WGS) entry which is preliminary data.</text>
</comment>
<gene>
    <name evidence="1" type="ORF">RPERSI_LOCUS11584</name>
</gene>
<organism evidence="1 2">
    <name type="scientific">Racocetra persica</name>
    <dbReference type="NCBI Taxonomy" id="160502"/>
    <lineage>
        <taxon>Eukaryota</taxon>
        <taxon>Fungi</taxon>
        <taxon>Fungi incertae sedis</taxon>
        <taxon>Mucoromycota</taxon>
        <taxon>Glomeromycotina</taxon>
        <taxon>Glomeromycetes</taxon>
        <taxon>Diversisporales</taxon>
        <taxon>Gigasporaceae</taxon>
        <taxon>Racocetra</taxon>
    </lineage>
</organism>
<sequence>MTTHHRQTSVHEVKETLDATVTENKEGERCLNNYVLKEVIGQGAYGTVNLAVDKLTGNKYAIKEFSKTRLRKKTNYFRRPRGRFGKAMENYDLSSSDPLYLIRGEVAVLKKLNHPNVIKLFEVLDDEQDSLYMVLEVCEEGVLMDISIQKVTTPYSNEKARRYFREMILGFEYCFLIGPLDPKTINIKTRLLTSLAILVIELSVHEHDIVHRDIKPDNLLLSAEGVLKIVDFGVSEMFTEGNDKMKKSAGSPAFMAPELCVANRGEISGKAADLWSMGVTLYCLAFGRLPFVKDNIVDLYESIRNDDITFPEGSNPDPDLMDLLHKILEKDPEKRIIMSKLREHPWVNNHGKDPLISTKENCSELVTEITVDDLNSAIKLLSFRSIVVVHRAVQQFKRLSKSHHYSAEEMDKLKMDVQDADEKKEMEVNEPIAIITE</sequence>
<feature type="non-terminal residue" evidence="1">
    <location>
        <position position="437"/>
    </location>
</feature>
<dbReference type="Proteomes" id="UP000789920">
    <property type="component" value="Unassembled WGS sequence"/>
</dbReference>
<evidence type="ECO:0000313" key="2">
    <source>
        <dbReference type="Proteomes" id="UP000789920"/>
    </source>
</evidence>
<name>A0ACA9PUM1_9GLOM</name>
<accession>A0ACA9PUM1</accession>
<proteinExistence type="predicted"/>
<evidence type="ECO:0000313" key="1">
    <source>
        <dbReference type="EMBL" id="CAG8724473.1"/>
    </source>
</evidence>
<reference evidence="1" key="1">
    <citation type="submission" date="2021-06" db="EMBL/GenBank/DDBJ databases">
        <authorList>
            <person name="Kallberg Y."/>
            <person name="Tangrot J."/>
            <person name="Rosling A."/>
        </authorList>
    </citation>
    <scope>NUCLEOTIDE SEQUENCE</scope>
    <source>
        <strain evidence="1">MA461A</strain>
    </source>
</reference>
<keyword evidence="2" id="KW-1185">Reference proteome</keyword>
<protein>
    <submittedName>
        <fullName evidence="1">10186_t:CDS:1</fullName>
    </submittedName>
</protein>
<dbReference type="EMBL" id="CAJVQC010023917">
    <property type="protein sequence ID" value="CAG8724473.1"/>
    <property type="molecule type" value="Genomic_DNA"/>
</dbReference>